<dbReference type="PANTHER" id="PTHR34612">
    <property type="entry name" value="GH131_N DOMAIN-CONTAINING PROTEIN"/>
    <property type="match status" value="1"/>
</dbReference>
<dbReference type="GO" id="GO:0016787">
    <property type="term" value="F:hydrolase activity"/>
    <property type="evidence" value="ECO:0007669"/>
    <property type="project" value="UniProtKB-KW"/>
</dbReference>
<dbReference type="STRING" id="1095629.A0A0C9Y7K6"/>
<dbReference type="EMBL" id="KN838554">
    <property type="protein sequence ID" value="KIK06217.1"/>
    <property type="molecule type" value="Genomic_DNA"/>
</dbReference>
<sequence length="316" mass="33594">MIFSPLLLALATAGTRLATASIIYDGRAPFNLTKADLDVSAGPYLTVVKGALNASHYSTPLGRSLPPTPLWNKLLRVPAPTEQAISVTIDNSSVFVPGAGPPQFGFRRTELIAQKNGDHTNLVPLMESGVTAFHFSIKLDERKPLNYSHEYQIVFIEPNDGSHVFGIQLGSPFTIPTGILPAANAHSFKVLDHALNVTFQTPFSPCHWHNFAIQVDWDNRSLAVLYSKDDDHLAAVTAVVPNLSAASGSAGQGDFHFGVLKLPLVNPVDSAADQGDVAHHGLQEGTTEGLLYSGVFVESVENGISVGAGASIPKIG</sequence>
<dbReference type="Proteomes" id="UP000054477">
    <property type="component" value="Unassembled WGS sequence"/>
</dbReference>
<dbReference type="Gene3D" id="2.60.120.1160">
    <property type="match status" value="1"/>
</dbReference>
<reference evidence="4" key="2">
    <citation type="submission" date="2015-01" db="EMBL/GenBank/DDBJ databases">
        <title>Evolutionary Origins and Diversification of the Mycorrhizal Mutualists.</title>
        <authorList>
            <consortium name="DOE Joint Genome Institute"/>
            <consortium name="Mycorrhizal Genomics Consortium"/>
            <person name="Kohler A."/>
            <person name="Kuo A."/>
            <person name="Nagy L.G."/>
            <person name="Floudas D."/>
            <person name="Copeland A."/>
            <person name="Barry K.W."/>
            <person name="Cichocki N."/>
            <person name="Veneault-Fourrey C."/>
            <person name="LaButti K."/>
            <person name="Lindquist E.A."/>
            <person name="Lipzen A."/>
            <person name="Lundell T."/>
            <person name="Morin E."/>
            <person name="Murat C."/>
            <person name="Riley R."/>
            <person name="Ohm R."/>
            <person name="Sun H."/>
            <person name="Tunlid A."/>
            <person name="Henrissat B."/>
            <person name="Grigoriev I.V."/>
            <person name="Hibbett D.S."/>
            <person name="Martin F."/>
        </authorList>
    </citation>
    <scope>NUCLEOTIDE SEQUENCE [LARGE SCALE GENOMIC DNA]</scope>
    <source>
        <strain evidence="4">LaAM-08-1</strain>
    </source>
</reference>
<accession>A0A0C9Y7K6</accession>
<protein>
    <submittedName>
        <fullName evidence="3">Glycoside hydrolase family 131 protein</fullName>
    </submittedName>
</protein>
<evidence type="ECO:0000313" key="3">
    <source>
        <dbReference type="EMBL" id="KIK06217.1"/>
    </source>
</evidence>
<keyword evidence="4" id="KW-1185">Reference proteome</keyword>
<dbReference type="OrthoDB" id="5283326at2759"/>
<feature type="chain" id="PRO_5002206601" evidence="1">
    <location>
        <begin position="21"/>
        <end position="316"/>
    </location>
</feature>
<keyword evidence="3" id="KW-0378">Hydrolase</keyword>
<feature type="signal peptide" evidence="1">
    <location>
        <begin position="1"/>
        <end position="20"/>
    </location>
</feature>
<evidence type="ECO:0000256" key="1">
    <source>
        <dbReference type="SAM" id="SignalP"/>
    </source>
</evidence>
<name>A0A0C9Y7K6_9AGAR</name>
<dbReference type="AlphaFoldDB" id="A0A0C9Y7K6"/>
<dbReference type="Pfam" id="PF18271">
    <property type="entry name" value="GH131_N"/>
    <property type="match status" value="1"/>
</dbReference>
<reference evidence="3 4" key="1">
    <citation type="submission" date="2014-04" db="EMBL/GenBank/DDBJ databases">
        <authorList>
            <consortium name="DOE Joint Genome Institute"/>
            <person name="Kuo A."/>
            <person name="Kohler A."/>
            <person name="Nagy L.G."/>
            <person name="Floudas D."/>
            <person name="Copeland A."/>
            <person name="Barry K.W."/>
            <person name="Cichocki N."/>
            <person name="Veneault-Fourrey C."/>
            <person name="LaButti K."/>
            <person name="Lindquist E.A."/>
            <person name="Lipzen A."/>
            <person name="Lundell T."/>
            <person name="Morin E."/>
            <person name="Murat C."/>
            <person name="Sun H."/>
            <person name="Tunlid A."/>
            <person name="Henrissat B."/>
            <person name="Grigoriev I.V."/>
            <person name="Hibbett D.S."/>
            <person name="Martin F."/>
            <person name="Nordberg H.P."/>
            <person name="Cantor M.N."/>
            <person name="Hua S.X."/>
        </authorList>
    </citation>
    <scope>NUCLEOTIDE SEQUENCE [LARGE SCALE GENOMIC DNA]</scope>
    <source>
        <strain evidence="3 4">LaAM-08-1</strain>
    </source>
</reference>
<dbReference type="HOGENOM" id="CLU_063723_1_0_1"/>
<dbReference type="PANTHER" id="PTHR34612:SF2">
    <property type="entry name" value="GLYCOSIDE HYDROLASE 131 CATALYTIC N-TERMINAL DOMAIN-CONTAINING PROTEIN"/>
    <property type="match status" value="1"/>
</dbReference>
<organism evidence="3 4">
    <name type="scientific">Laccaria amethystina LaAM-08-1</name>
    <dbReference type="NCBI Taxonomy" id="1095629"/>
    <lineage>
        <taxon>Eukaryota</taxon>
        <taxon>Fungi</taxon>
        <taxon>Dikarya</taxon>
        <taxon>Basidiomycota</taxon>
        <taxon>Agaricomycotina</taxon>
        <taxon>Agaricomycetes</taxon>
        <taxon>Agaricomycetidae</taxon>
        <taxon>Agaricales</taxon>
        <taxon>Agaricineae</taxon>
        <taxon>Hydnangiaceae</taxon>
        <taxon>Laccaria</taxon>
    </lineage>
</organism>
<evidence type="ECO:0000259" key="2">
    <source>
        <dbReference type="Pfam" id="PF18271"/>
    </source>
</evidence>
<feature type="domain" description="Glycoside hydrolase 131 catalytic N-terminal" evidence="2">
    <location>
        <begin position="22"/>
        <end position="303"/>
    </location>
</feature>
<proteinExistence type="predicted"/>
<keyword evidence="1" id="KW-0732">Signal</keyword>
<dbReference type="InterPro" id="IPR041524">
    <property type="entry name" value="GH131_N"/>
</dbReference>
<gene>
    <name evidence="3" type="ORF">K443DRAFT_287669</name>
</gene>
<evidence type="ECO:0000313" key="4">
    <source>
        <dbReference type="Proteomes" id="UP000054477"/>
    </source>
</evidence>